<evidence type="ECO:0000256" key="3">
    <source>
        <dbReference type="ARBA" id="ARBA00020675"/>
    </source>
</evidence>
<comment type="similarity">
    <text evidence="2 9 10">Belongs to the TRAFAC class translation factor GTPase superfamily. Classic translation factor GTPase family. IF-2 subfamily.</text>
</comment>
<dbReference type="Proteomes" id="UP001330434">
    <property type="component" value="Chromosome"/>
</dbReference>
<dbReference type="Pfam" id="PF22042">
    <property type="entry name" value="EF-G_D2"/>
    <property type="match status" value="1"/>
</dbReference>
<dbReference type="InterPro" id="IPR006847">
    <property type="entry name" value="IF2_N"/>
</dbReference>
<evidence type="ECO:0000256" key="2">
    <source>
        <dbReference type="ARBA" id="ARBA00007733"/>
    </source>
</evidence>
<evidence type="ECO:0000256" key="4">
    <source>
        <dbReference type="ARBA" id="ARBA00022490"/>
    </source>
</evidence>
<dbReference type="RefSeq" id="WP_331255470.1">
    <property type="nucleotide sequence ID" value="NZ_CP133270.1"/>
</dbReference>
<comment type="caution">
    <text evidence="9">Lacks conserved residue(s) required for the propagation of feature annotation.</text>
</comment>
<dbReference type="CDD" id="cd03692">
    <property type="entry name" value="mtIF2_IVc"/>
    <property type="match status" value="1"/>
</dbReference>
<dbReference type="Gene3D" id="2.40.30.10">
    <property type="entry name" value="Translation factors"/>
    <property type="match status" value="2"/>
</dbReference>
<dbReference type="Pfam" id="PF00009">
    <property type="entry name" value="GTP_EFTU"/>
    <property type="match status" value="1"/>
</dbReference>
<dbReference type="Gene3D" id="3.40.50.300">
    <property type="entry name" value="P-loop containing nucleotide triphosphate hydrolases"/>
    <property type="match status" value="1"/>
</dbReference>
<dbReference type="SUPFAM" id="SSF52540">
    <property type="entry name" value="P-loop containing nucleoside triphosphate hydrolases"/>
    <property type="match status" value="1"/>
</dbReference>
<dbReference type="InterPro" id="IPR036925">
    <property type="entry name" value="TIF_IF2_dom3_sf"/>
</dbReference>
<dbReference type="NCBIfam" id="TIGR00487">
    <property type="entry name" value="IF-2"/>
    <property type="match status" value="1"/>
</dbReference>
<feature type="domain" description="Tr-type G" evidence="13">
    <location>
        <begin position="320"/>
        <end position="490"/>
    </location>
</feature>
<evidence type="ECO:0000313" key="15">
    <source>
        <dbReference type="Proteomes" id="UP001330434"/>
    </source>
</evidence>
<feature type="binding site" evidence="9">
    <location>
        <begin position="329"/>
        <end position="336"/>
    </location>
    <ligand>
        <name>GTP</name>
        <dbReference type="ChEBI" id="CHEBI:37565"/>
    </ligand>
</feature>
<dbReference type="Pfam" id="PF04760">
    <property type="entry name" value="IF2_N"/>
    <property type="match status" value="1"/>
</dbReference>
<dbReference type="GO" id="GO:0003743">
    <property type="term" value="F:translation initiation factor activity"/>
    <property type="evidence" value="ECO:0007669"/>
    <property type="project" value="UniProtKB-KW"/>
</dbReference>
<evidence type="ECO:0000259" key="13">
    <source>
        <dbReference type="PROSITE" id="PS51722"/>
    </source>
</evidence>
<accession>A0ABZ2C4C8</accession>
<dbReference type="InterPro" id="IPR004161">
    <property type="entry name" value="EFTu-like_2"/>
</dbReference>
<feature type="region of interest" description="Disordered" evidence="12">
    <location>
        <begin position="1"/>
        <end position="67"/>
    </location>
</feature>
<gene>
    <name evidence="9" type="primary">infB</name>
    <name evidence="14" type="ORF">Bealeia1_00799</name>
</gene>
<keyword evidence="6 9" id="KW-0547">Nucleotide-binding</keyword>
<dbReference type="NCBIfam" id="TIGR00231">
    <property type="entry name" value="small_GTP"/>
    <property type="match status" value="1"/>
</dbReference>
<evidence type="ECO:0000256" key="10">
    <source>
        <dbReference type="RuleBase" id="RU000644"/>
    </source>
</evidence>
<dbReference type="HAMAP" id="MF_00100_B">
    <property type="entry name" value="IF_2_B"/>
    <property type="match status" value="1"/>
</dbReference>
<dbReference type="InterPro" id="IPR013575">
    <property type="entry name" value="IF2_assoc_dom_bac"/>
</dbReference>
<evidence type="ECO:0000256" key="6">
    <source>
        <dbReference type="ARBA" id="ARBA00022741"/>
    </source>
</evidence>
<dbReference type="Pfam" id="PF11987">
    <property type="entry name" value="IF-2"/>
    <property type="match status" value="1"/>
</dbReference>
<dbReference type="InterPro" id="IPR009000">
    <property type="entry name" value="Transl_B-barrel_sf"/>
</dbReference>
<keyword evidence="15" id="KW-1185">Reference proteome</keyword>
<dbReference type="InterPro" id="IPR015760">
    <property type="entry name" value="TIF_IF2"/>
</dbReference>
<dbReference type="PANTHER" id="PTHR43381">
    <property type="entry name" value="TRANSLATION INITIATION FACTOR IF-2-RELATED"/>
    <property type="match status" value="1"/>
</dbReference>
<evidence type="ECO:0000256" key="1">
    <source>
        <dbReference type="ARBA" id="ARBA00004496"/>
    </source>
</evidence>
<dbReference type="Pfam" id="PF03144">
    <property type="entry name" value="GTP_EFTU_D2"/>
    <property type="match status" value="1"/>
</dbReference>
<reference evidence="14 15" key="1">
    <citation type="journal article" date="2024" name="Environ. Microbiol.">
        <title>Novel evolutionary insights on the interactions of the Holosporales (Alphaproteobacteria) with eukaryotic hosts from comparative genomics.</title>
        <authorList>
            <person name="Giovannini M."/>
            <person name="Petroni G."/>
            <person name="Castelli M."/>
        </authorList>
    </citation>
    <scope>NUCLEOTIDE SEQUENCE [LARGE SCALE GENOMIC DNA]</scope>
    <source>
        <strain evidence="14 15">US_Bl 15I1</strain>
    </source>
</reference>
<dbReference type="CDD" id="cd03702">
    <property type="entry name" value="IF2_mtIF2_II"/>
    <property type="match status" value="1"/>
</dbReference>
<organism evidence="14 15">
    <name type="scientific">Candidatus Bealeia paramacronuclearis</name>
    <dbReference type="NCBI Taxonomy" id="1921001"/>
    <lineage>
        <taxon>Bacteria</taxon>
        <taxon>Pseudomonadati</taxon>
        <taxon>Pseudomonadota</taxon>
        <taxon>Alphaproteobacteria</taxon>
        <taxon>Holosporales</taxon>
        <taxon>Holosporaceae</taxon>
        <taxon>Candidatus Bealeia</taxon>
    </lineage>
</organism>
<feature type="compositionally biased region" description="Basic and acidic residues" evidence="12">
    <location>
        <begin position="87"/>
        <end position="97"/>
    </location>
</feature>
<name>A0ABZ2C4C8_9PROT</name>
<dbReference type="InterPro" id="IPR044145">
    <property type="entry name" value="IF2_II"/>
</dbReference>
<feature type="compositionally biased region" description="Low complexity" evidence="12">
    <location>
        <begin position="11"/>
        <end position="22"/>
    </location>
</feature>
<comment type="function">
    <text evidence="9 10">One of the essential components for the initiation of protein synthesis. Protects formylmethionyl-tRNA from spontaneous hydrolysis and promotes its binding to the 30S ribosomal subunits. Also involved in the hydrolysis of GTP during the formation of the 70S ribosomal complex.</text>
</comment>
<feature type="binding site" evidence="9">
    <location>
        <begin position="430"/>
        <end position="433"/>
    </location>
    <ligand>
        <name>GTP</name>
        <dbReference type="ChEBI" id="CHEBI:37565"/>
    </ligand>
</feature>
<proteinExistence type="inferred from homology"/>
<dbReference type="SUPFAM" id="SSF52156">
    <property type="entry name" value="Initiation factor IF2/eIF5b, domain 3"/>
    <property type="match status" value="1"/>
</dbReference>
<dbReference type="InterPro" id="IPR000795">
    <property type="entry name" value="T_Tr_GTP-bd_dom"/>
</dbReference>
<dbReference type="Pfam" id="PF08364">
    <property type="entry name" value="IF2_assoc"/>
    <property type="match status" value="1"/>
</dbReference>
<sequence length="821" mass="89346">MTDSDAKTHKPLTLSSKTLGLKKGPDGGQVRQSFAHGRSKAVTVEVKKKRVLSPQSANPNSPLADKDLEARIKALQKAQGVLQGRSQARDEEIEAKRQQSVQEAEEAPVEVTEDVKAADLVEAEVVITEVTPENAPLPEKTVQPIKKAVYSSYAEDEDDESRGKKTAHKAAIDIKKAVPVKRHEDRRQRNDRSHLIQSALVGGEEIEHTRSLASMRRAQAKHKKKSMSFAQAEVKKVYRDIVIPETITVQELASRTTERGADVIKSLMKLGVMATINQVIDGDTAQLVAEEFGHRVKRISDSDLEEALLTVEDNVENFKSRPPVVTVMGHVDHGKTSLLDALRKTDVVSGEAGGITQHIGAYQVTLASGQKITFIDTPGHSAFTEMRARGANATDIVVLVVAADDGVMDQTIEAIHHARAAGVPVIVAINKIDKPDANPERVRTMLLQHEIVLESLGGDILDVEVSAKKGINLDKLEETILLQAEVLDLKADPSRSAQGVVIEAKLEKGRGAVATVLVQKGTLRVGDIFVSGKEFGRVRALVDDHGRIIQEAGPAVPVEVIGFNAAPMAGDDFTVVHDEAKAREVAEFRARRERDVKAAASARGTMDQMFSLIAAGEAKELAVILKTDVQGSMEALVASLHKLSTEEVKVRVLHAAVGGITESDVILAKASNAIVMGFNVRANPQARDLAKRDRLEIRYYSVIYDAIDDVKAAMGGLLSPTLRESFLGNAEIRQIFTIPKVGAIAGCMITDGIVKRGGKVRLLRDSVVIHEGTLKTLKRFKDEVKEVKEGYECGMAFENYNDLKVGDVIECFEIEEIKRTL</sequence>
<dbReference type="PANTHER" id="PTHR43381:SF5">
    <property type="entry name" value="TR-TYPE G DOMAIN-CONTAINING PROTEIN"/>
    <property type="match status" value="1"/>
</dbReference>
<dbReference type="PROSITE" id="PS01176">
    <property type="entry name" value="IF2"/>
    <property type="match status" value="1"/>
</dbReference>
<dbReference type="InterPro" id="IPR027417">
    <property type="entry name" value="P-loop_NTPase"/>
</dbReference>
<evidence type="ECO:0000256" key="8">
    <source>
        <dbReference type="ARBA" id="ARBA00023134"/>
    </source>
</evidence>
<feature type="region of interest" description="Disordered" evidence="12">
    <location>
        <begin position="81"/>
        <end position="111"/>
    </location>
</feature>
<evidence type="ECO:0000313" key="14">
    <source>
        <dbReference type="EMBL" id="WVX66620.1"/>
    </source>
</evidence>
<dbReference type="CDD" id="cd01887">
    <property type="entry name" value="IF2_eIF5B"/>
    <property type="match status" value="1"/>
</dbReference>
<comment type="subcellular location">
    <subcellularLocation>
        <location evidence="1 9 11">Cytoplasm</location>
    </subcellularLocation>
</comment>
<feature type="binding site" evidence="9">
    <location>
        <begin position="376"/>
        <end position="380"/>
    </location>
    <ligand>
        <name>GTP</name>
        <dbReference type="ChEBI" id="CHEBI:37565"/>
    </ligand>
</feature>
<evidence type="ECO:0000256" key="7">
    <source>
        <dbReference type="ARBA" id="ARBA00022917"/>
    </source>
</evidence>
<dbReference type="InterPro" id="IPR053905">
    <property type="entry name" value="EF-G-like_DII"/>
</dbReference>
<dbReference type="SUPFAM" id="SSF50447">
    <property type="entry name" value="Translation proteins"/>
    <property type="match status" value="2"/>
</dbReference>
<dbReference type="InterPro" id="IPR000178">
    <property type="entry name" value="TF_IF2_bacterial-like"/>
</dbReference>
<dbReference type="InterPro" id="IPR005225">
    <property type="entry name" value="Small_GTP-bd"/>
</dbReference>
<dbReference type="InterPro" id="IPR023115">
    <property type="entry name" value="TIF_IF2_dom3"/>
</dbReference>
<evidence type="ECO:0000256" key="9">
    <source>
        <dbReference type="HAMAP-Rule" id="MF_00100"/>
    </source>
</evidence>
<dbReference type="Gene3D" id="3.40.50.10050">
    <property type="entry name" value="Translation initiation factor IF- 2, domain 3"/>
    <property type="match status" value="1"/>
</dbReference>
<evidence type="ECO:0000256" key="12">
    <source>
        <dbReference type="SAM" id="MobiDB-lite"/>
    </source>
</evidence>
<evidence type="ECO:0000256" key="5">
    <source>
        <dbReference type="ARBA" id="ARBA00022540"/>
    </source>
</evidence>
<dbReference type="EMBL" id="CP133270">
    <property type="protein sequence ID" value="WVX66620.1"/>
    <property type="molecule type" value="Genomic_DNA"/>
</dbReference>
<keyword evidence="5 9" id="KW-0396">Initiation factor</keyword>
<keyword evidence="7 9" id="KW-0648">Protein biosynthesis</keyword>
<evidence type="ECO:0000256" key="11">
    <source>
        <dbReference type="RuleBase" id="RU000645"/>
    </source>
</evidence>
<dbReference type="PROSITE" id="PS51722">
    <property type="entry name" value="G_TR_2"/>
    <property type="match status" value="1"/>
</dbReference>
<keyword evidence="8 9" id="KW-0342">GTP-binding</keyword>
<protein>
    <recommendedName>
        <fullName evidence="3 9">Translation initiation factor IF-2</fullName>
    </recommendedName>
</protein>
<keyword evidence="4 9" id="KW-0963">Cytoplasm</keyword>